<evidence type="ECO:0000256" key="2">
    <source>
        <dbReference type="ARBA" id="ARBA00004287"/>
    </source>
</evidence>
<evidence type="ECO:0000256" key="4">
    <source>
        <dbReference type="ARBA" id="ARBA00010883"/>
    </source>
</evidence>
<keyword evidence="8" id="KW-0653">Protein transport</keyword>
<comment type="subcellular location">
    <subcellularLocation>
        <location evidence="3">Cytoplasm</location>
    </subcellularLocation>
    <subcellularLocation>
        <location evidence="2">Membrane</location>
        <topology evidence="2">Peripheral membrane protein</topology>
        <orientation evidence="2">Cytoplasmic side</orientation>
    </subcellularLocation>
</comment>
<dbReference type="InterPro" id="IPR035704">
    <property type="entry name" value="SNX8/Mvp1_PX"/>
</dbReference>
<organism evidence="12 13">
    <name type="scientific">Basidiobolus ranarum</name>
    <dbReference type="NCBI Taxonomy" id="34480"/>
    <lineage>
        <taxon>Eukaryota</taxon>
        <taxon>Fungi</taxon>
        <taxon>Fungi incertae sedis</taxon>
        <taxon>Zoopagomycota</taxon>
        <taxon>Entomophthoromycotina</taxon>
        <taxon>Basidiobolomycetes</taxon>
        <taxon>Basidiobolales</taxon>
        <taxon>Basidiobolaceae</taxon>
        <taxon>Basidiobolus</taxon>
    </lineage>
</organism>
<gene>
    <name evidence="12" type="primary">MVP1_1</name>
    <name evidence="12" type="ORF">K7432_003330</name>
</gene>
<dbReference type="InterPro" id="IPR028662">
    <property type="entry name" value="SNX8/Mvp1"/>
</dbReference>
<dbReference type="Proteomes" id="UP001479436">
    <property type="component" value="Unassembled WGS sequence"/>
</dbReference>
<evidence type="ECO:0000313" key="12">
    <source>
        <dbReference type="EMBL" id="KAK9721555.1"/>
    </source>
</evidence>
<feature type="compositionally biased region" description="Polar residues" evidence="10">
    <location>
        <begin position="188"/>
        <end position="199"/>
    </location>
</feature>
<feature type="compositionally biased region" description="Basic and acidic residues" evidence="10">
    <location>
        <begin position="204"/>
        <end position="217"/>
    </location>
</feature>
<keyword evidence="9" id="KW-0472">Membrane</keyword>
<evidence type="ECO:0000256" key="7">
    <source>
        <dbReference type="ARBA" id="ARBA00022490"/>
    </source>
</evidence>
<comment type="caution">
    <text evidence="12">The sequence shown here is derived from an EMBL/GenBank/DDBJ whole genome shotgun (WGS) entry which is preliminary data.</text>
</comment>
<dbReference type="PROSITE" id="PS50195">
    <property type="entry name" value="PX"/>
    <property type="match status" value="1"/>
</dbReference>
<dbReference type="InterPro" id="IPR001683">
    <property type="entry name" value="PX_dom"/>
</dbReference>
<evidence type="ECO:0000256" key="8">
    <source>
        <dbReference type="ARBA" id="ARBA00022927"/>
    </source>
</evidence>
<dbReference type="Pfam" id="PF00787">
    <property type="entry name" value="PX"/>
    <property type="match status" value="1"/>
</dbReference>
<evidence type="ECO:0000256" key="6">
    <source>
        <dbReference type="ARBA" id="ARBA00022448"/>
    </source>
</evidence>
<protein>
    <recommendedName>
        <fullName evidence="5">Sorting nexin MVP1</fullName>
    </recommendedName>
</protein>
<evidence type="ECO:0000256" key="5">
    <source>
        <dbReference type="ARBA" id="ARBA00014268"/>
    </source>
</evidence>
<dbReference type="PANTHER" id="PTHR47554">
    <property type="entry name" value="SORTING NEXIN MVP1"/>
    <property type="match status" value="1"/>
</dbReference>
<dbReference type="Gene3D" id="1.20.1270.60">
    <property type="entry name" value="Arfaptin homology (AH) domain/BAR domain"/>
    <property type="match status" value="1"/>
</dbReference>
<dbReference type="Gene3D" id="1.10.238.10">
    <property type="entry name" value="EF-hand"/>
    <property type="match status" value="1"/>
</dbReference>
<reference evidence="12 13" key="1">
    <citation type="submission" date="2023-04" db="EMBL/GenBank/DDBJ databases">
        <title>Genome of Basidiobolus ranarum AG-B5.</title>
        <authorList>
            <person name="Stajich J.E."/>
            <person name="Carter-House D."/>
            <person name="Gryganskyi A."/>
        </authorList>
    </citation>
    <scope>NUCLEOTIDE SEQUENCE [LARGE SCALE GENOMIC DNA]</scope>
    <source>
        <strain evidence="12 13">AG-B5</strain>
    </source>
</reference>
<comment type="function">
    <text evidence="1">Required for vacuolar protein sorting.</text>
</comment>
<dbReference type="Gene3D" id="3.30.1520.10">
    <property type="entry name" value="Phox-like domain"/>
    <property type="match status" value="1"/>
</dbReference>
<evidence type="ECO:0000256" key="3">
    <source>
        <dbReference type="ARBA" id="ARBA00004496"/>
    </source>
</evidence>
<evidence type="ECO:0000256" key="9">
    <source>
        <dbReference type="ARBA" id="ARBA00023136"/>
    </source>
</evidence>
<dbReference type="PANTHER" id="PTHR47554:SF1">
    <property type="entry name" value="SORTING NEXIN MVP1"/>
    <property type="match status" value="1"/>
</dbReference>
<feature type="compositionally biased region" description="Basic and acidic residues" evidence="10">
    <location>
        <begin position="175"/>
        <end position="187"/>
    </location>
</feature>
<name>A0ABR2W6C5_9FUNG</name>
<feature type="domain" description="PX" evidence="11">
    <location>
        <begin position="261"/>
        <end position="368"/>
    </location>
</feature>
<keyword evidence="6" id="KW-0813">Transport</keyword>
<evidence type="ECO:0000259" key="11">
    <source>
        <dbReference type="PROSITE" id="PS50195"/>
    </source>
</evidence>
<sequence>MYEDDMTASFFQSNPETISPPQSAYFSTTSVNPALGDLANPWGPQGSGSISIDTVLDGIKLAPIYETAFTLANPINDQITKESLDKILSLSGLSSASLEKILTVGLPVDRSSIDRKVFDVLLTLVALCQKNMEVSLENIVTHKQDLPTPLLPNLSSIDFTRKIVPSNGTASVVTKPERSAGESDPWRTDSSTIVSSNDLASVETKPERSTGESDPWRTESNPIVPIDSIISDKPLGQSRSDGLPVSNGFPTISNDAKLLMEDDLISVQISLQKGGMIFKHVNYTVESKQHLSSVVRRYSDFWWLLEILSKRYPSRMLPTIPPKRIGGDEAFLERRRKGLTRFINFIGRHPVLKKDDITIVFLTEPTDMGSYRKLHKVSIDGEFRSIEVTDHMKAAIPHNLDEKLNTLRGRLDASIEYYNNQCMLMERITKRQGGTSDDILRYSQVSKSLAENDKECHDIDCYSCPQIANGINMISDCFKQVSSIKKREVDSSVNGVVESLRRQKEVIISFKELLERKDKIITSEVDTLASRIQSNQEKLNHLRSSNGSAKEIQKLTSSIEQDQKEIIDSRKHEVFIQYCLWCELQFYHQNAAFATLLYQHYISDQIKFNTEITQAWTDLSRVL</sequence>
<dbReference type="InterPro" id="IPR027267">
    <property type="entry name" value="AH/BAR_dom_sf"/>
</dbReference>
<keyword evidence="13" id="KW-1185">Reference proteome</keyword>
<dbReference type="SMART" id="SM00312">
    <property type="entry name" value="PX"/>
    <property type="match status" value="1"/>
</dbReference>
<dbReference type="InterPro" id="IPR045734">
    <property type="entry name" value="Snx8_BAR_dom"/>
</dbReference>
<dbReference type="InterPro" id="IPR036871">
    <property type="entry name" value="PX_dom_sf"/>
</dbReference>
<evidence type="ECO:0000313" key="13">
    <source>
        <dbReference type="Proteomes" id="UP001479436"/>
    </source>
</evidence>
<proteinExistence type="inferred from homology"/>
<dbReference type="SUPFAM" id="SSF64268">
    <property type="entry name" value="PX domain"/>
    <property type="match status" value="1"/>
</dbReference>
<feature type="region of interest" description="Disordered" evidence="10">
    <location>
        <begin position="170"/>
        <end position="242"/>
    </location>
</feature>
<dbReference type="EMBL" id="JASJQH010006976">
    <property type="protein sequence ID" value="KAK9721555.1"/>
    <property type="molecule type" value="Genomic_DNA"/>
</dbReference>
<comment type="similarity">
    <text evidence="4">Belongs to the sorting nexin family.</text>
</comment>
<dbReference type="Pfam" id="PF19566">
    <property type="entry name" value="Snx8_BAR_dom"/>
    <property type="match status" value="1"/>
</dbReference>
<keyword evidence="7" id="KW-0963">Cytoplasm</keyword>
<dbReference type="CDD" id="cd06866">
    <property type="entry name" value="PX_SNX8_Mvp1p_like"/>
    <property type="match status" value="1"/>
</dbReference>
<evidence type="ECO:0000256" key="10">
    <source>
        <dbReference type="SAM" id="MobiDB-lite"/>
    </source>
</evidence>
<evidence type="ECO:0000256" key="1">
    <source>
        <dbReference type="ARBA" id="ARBA00002474"/>
    </source>
</evidence>
<accession>A0ABR2W6C5</accession>